<dbReference type="AlphaFoldDB" id="A0A915L183"/>
<reference evidence="2" key="1">
    <citation type="submission" date="2022-11" db="UniProtKB">
        <authorList>
            <consortium name="WormBaseParasite"/>
        </authorList>
    </citation>
    <scope>IDENTIFICATION</scope>
</reference>
<evidence type="ECO:0000313" key="1">
    <source>
        <dbReference type="Proteomes" id="UP000887565"/>
    </source>
</evidence>
<organism evidence="1 2">
    <name type="scientific">Romanomermis culicivorax</name>
    <name type="common">Nematode worm</name>
    <dbReference type="NCBI Taxonomy" id="13658"/>
    <lineage>
        <taxon>Eukaryota</taxon>
        <taxon>Metazoa</taxon>
        <taxon>Ecdysozoa</taxon>
        <taxon>Nematoda</taxon>
        <taxon>Enoplea</taxon>
        <taxon>Dorylaimia</taxon>
        <taxon>Mermithida</taxon>
        <taxon>Mermithoidea</taxon>
        <taxon>Mermithidae</taxon>
        <taxon>Romanomermis</taxon>
    </lineage>
</organism>
<protein>
    <submittedName>
        <fullName evidence="2">Uncharacterized protein</fullName>
    </submittedName>
</protein>
<accession>A0A915L183</accession>
<sequence>MASDVHRTISILYWAVVCSTLDPSERKTLEPNSILDKSSFNVLRYSIEGFVDRSEKRYHASRRG</sequence>
<name>A0A915L183_ROMCU</name>
<dbReference type="Proteomes" id="UP000887565">
    <property type="component" value="Unplaced"/>
</dbReference>
<keyword evidence="1" id="KW-1185">Reference proteome</keyword>
<evidence type="ECO:0000313" key="2">
    <source>
        <dbReference type="WBParaSite" id="nRc.2.0.1.t43508-RA"/>
    </source>
</evidence>
<dbReference type="WBParaSite" id="nRc.2.0.1.t43508-RA">
    <property type="protein sequence ID" value="nRc.2.0.1.t43508-RA"/>
    <property type="gene ID" value="nRc.2.0.1.g43508"/>
</dbReference>
<proteinExistence type="predicted"/>